<dbReference type="InterPro" id="IPR027417">
    <property type="entry name" value="P-loop_NTPase"/>
</dbReference>
<name>H5TAD9_9ALTE</name>
<dbReference type="RefSeq" id="WP_006004190.1">
    <property type="nucleotide sequence ID" value="NZ_BAET01000008.1"/>
</dbReference>
<comment type="function">
    <text evidence="7">Binds and transfers iron-sulfur (Fe-S) clusters to target apoproteins. Can hydrolyze ATP.</text>
</comment>
<accession>H5TAD9</accession>
<dbReference type="GO" id="GO:0016887">
    <property type="term" value="F:ATP hydrolysis activity"/>
    <property type="evidence" value="ECO:0007669"/>
    <property type="project" value="UniProtKB-UniRule"/>
</dbReference>
<dbReference type="InterPro" id="IPR000808">
    <property type="entry name" value="Mrp-like_CS"/>
</dbReference>
<comment type="similarity">
    <text evidence="6 7">Belongs to the Mrp/NBP35 ATP-binding proteins family.</text>
</comment>
<proteinExistence type="inferred from homology"/>
<evidence type="ECO:0000256" key="4">
    <source>
        <dbReference type="ARBA" id="ARBA00023004"/>
    </source>
</evidence>
<feature type="binding site" evidence="7">
    <location>
        <begin position="101"/>
        <end position="108"/>
    </location>
    <ligand>
        <name>ATP</name>
        <dbReference type="ChEBI" id="CHEBI:30616"/>
    </ligand>
</feature>
<keyword evidence="7" id="KW-0378">Hydrolase</keyword>
<evidence type="ECO:0000256" key="1">
    <source>
        <dbReference type="ARBA" id="ARBA00022723"/>
    </source>
</evidence>
<dbReference type="Proteomes" id="UP000053586">
    <property type="component" value="Unassembled WGS sequence"/>
</dbReference>
<reference evidence="8 9" key="2">
    <citation type="journal article" date="2017" name="Antonie Van Leeuwenhoek">
        <title>Rhizobium rhizosphaerae sp. nov., a novel species isolated from rice rhizosphere.</title>
        <authorList>
            <person name="Zhao J.J."/>
            <person name="Zhang J."/>
            <person name="Zhang R.J."/>
            <person name="Zhang C.W."/>
            <person name="Yin H.Q."/>
            <person name="Zhang X.X."/>
        </authorList>
    </citation>
    <scope>NUCLEOTIDE SEQUENCE [LARGE SCALE GENOMIC DNA]</scope>
    <source>
        <strain evidence="8 9">ACAM 611</strain>
    </source>
</reference>
<dbReference type="PANTHER" id="PTHR42961">
    <property type="entry name" value="IRON-SULFUR PROTEIN NUBPL"/>
    <property type="match status" value="1"/>
</dbReference>
<dbReference type="eggNOG" id="COG0489">
    <property type="taxonomic scope" value="Bacteria"/>
</dbReference>
<evidence type="ECO:0000313" key="9">
    <source>
        <dbReference type="Proteomes" id="UP000053586"/>
    </source>
</evidence>
<dbReference type="InterPro" id="IPR044304">
    <property type="entry name" value="NUBPL-like"/>
</dbReference>
<dbReference type="SUPFAM" id="SSF52540">
    <property type="entry name" value="P-loop containing nucleoside triphosphate hydrolases"/>
    <property type="match status" value="1"/>
</dbReference>
<evidence type="ECO:0000256" key="5">
    <source>
        <dbReference type="ARBA" id="ARBA00023014"/>
    </source>
</evidence>
<dbReference type="EMBL" id="BAET01000008">
    <property type="protein sequence ID" value="GAB55266.1"/>
    <property type="molecule type" value="Genomic_DNA"/>
</dbReference>
<dbReference type="GO" id="GO:0140663">
    <property type="term" value="F:ATP-dependent FeS chaperone activity"/>
    <property type="evidence" value="ECO:0007669"/>
    <property type="project" value="InterPro"/>
</dbReference>
<evidence type="ECO:0000256" key="7">
    <source>
        <dbReference type="HAMAP-Rule" id="MF_02040"/>
    </source>
</evidence>
<dbReference type="AlphaFoldDB" id="H5TAD9"/>
<keyword evidence="2 7" id="KW-0547">Nucleotide-binding</keyword>
<keyword evidence="9" id="KW-1185">Reference proteome</keyword>
<dbReference type="PROSITE" id="PS01215">
    <property type="entry name" value="MRP"/>
    <property type="match status" value="1"/>
</dbReference>
<dbReference type="STRING" id="56804.BAE46_02195"/>
<evidence type="ECO:0000256" key="2">
    <source>
        <dbReference type="ARBA" id="ARBA00022741"/>
    </source>
</evidence>
<dbReference type="GO" id="GO:0051539">
    <property type="term" value="F:4 iron, 4 sulfur cluster binding"/>
    <property type="evidence" value="ECO:0007669"/>
    <property type="project" value="TreeGrafter"/>
</dbReference>
<dbReference type="InterPro" id="IPR019591">
    <property type="entry name" value="Mrp/NBP35_ATP-bd"/>
</dbReference>
<reference evidence="8 9" key="1">
    <citation type="journal article" date="2012" name="J. Bacteriol.">
        <title>Genome sequence of proteorhodopsin-containing sea ice bacterium Glaciecola punicea ACAM 611T.</title>
        <authorList>
            <person name="Qin Q.-L."/>
            <person name="Xie B.-B."/>
            <person name="Shu Y.-L."/>
            <person name="Rong J.-C."/>
            <person name="Zhao D.-L."/>
            <person name="Zhang X.-Y."/>
            <person name="Chen X.-L."/>
            <person name="Zhou B.-C."/>
            <person name="Zhanga Y.-Z."/>
        </authorList>
    </citation>
    <scope>NUCLEOTIDE SEQUENCE [LARGE SCALE GENOMIC DNA]</scope>
    <source>
        <strain evidence="8 9">ACAM 611</strain>
    </source>
</reference>
<dbReference type="InterPro" id="IPR033756">
    <property type="entry name" value="YlxH/NBP35"/>
</dbReference>
<keyword evidence="1 7" id="KW-0479">Metal-binding</keyword>
<evidence type="ECO:0000313" key="8">
    <source>
        <dbReference type="EMBL" id="GAB55266.1"/>
    </source>
</evidence>
<dbReference type="GO" id="GO:0005524">
    <property type="term" value="F:ATP binding"/>
    <property type="evidence" value="ECO:0007669"/>
    <property type="project" value="UniProtKB-UniRule"/>
</dbReference>
<dbReference type="CDD" id="cd02037">
    <property type="entry name" value="Mrp_NBP35"/>
    <property type="match status" value="1"/>
</dbReference>
<keyword evidence="5 7" id="KW-0411">Iron-sulfur</keyword>
<keyword evidence="3 7" id="KW-0067">ATP-binding</keyword>
<keyword evidence="4 7" id="KW-0408">Iron</keyword>
<comment type="caution">
    <text evidence="8">The sequence shown here is derived from an EMBL/GenBank/DDBJ whole genome shotgun (WGS) entry which is preliminary data.</text>
</comment>
<dbReference type="FunFam" id="3.40.50.300:FF:000418">
    <property type="entry name" value="Iron-sulfur cluster carrier protein"/>
    <property type="match status" value="1"/>
</dbReference>
<dbReference type="PANTHER" id="PTHR42961:SF2">
    <property type="entry name" value="IRON-SULFUR PROTEIN NUBPL"/>
    <property type="match status" value="1"/>
</dbReference>
<evidence type="ECO:0000256" key="3">
    <source>
        <dbReference type="ARBA" id="ARBA00022840"/>
    </source>
</evidence>
<dbReference type="GO" id="GO:0046872">
    <property type="term" value="F:metal ion binding"/>
    <property type="evidence" value="ECO:0007669"/>
    <property type="project" value="UniProtKB-KW"/>
</dbReference>
<protein>
    <recommendedName>
        <fullName evidence="7">Iron-sulfur cluster carrier protein</fullName>
    </recommendedName>
</protein>
<dbReference type="HAMAP" id="MF_02040">
    <property type="entry name" value="Mrp_NBP35"/>
    <property type="match status" value="1"/>
</dbReference>
<sequence>MKFFSRSKATSSSQISVSVISHLGKIFHSTKPELFQVKVNDKQVDIYFPFVIDAVWDEVKSTLAQKLGPDMVFSKYYNVPIFSAQKPPLPNIKNIIAVSSGKGGVGKSASAVNLALALKRQGARVGILDADIYGPSVPIMLGTQNENPNSPDNKTMLPIMAHGLASNSIGYLVKSDHASIWRGPMASKALNQLLTQTKWPMLDYLIVDMPPGTGDIQLTMCQQLPLTAAVVVTTPQDLALSDAAKGIAMFEKLNIPVLGLIENMSYFECGHCHKRTTIFGEKGAQKLSDKYALPMLAKVPLNPIIREYADAGRSLIDEQSDHDISIIYQQAAMDITRYLCEEAEVLPVAANMASSIEITKLD</sequence>
<dbReference type="NCBIfam" id="NF008669">
    <property type="entry name" value="PRK11670.1"/>
    <property type="match status" value="1"/>
</dbReference>
<dbReference type="GO" id="GO:0005829">
    <property type="term" value="C:cytosol"/>
    <property type="evidence" value="ECO:0007669"/>
    <property type="project" value="TreeGrafter"/>
</dbReference>
<dbReference type="Pfam" id="PF10609">
    <property type="entry name" value="ParA"/>
    <property type="match status" value="1"/>
</dbReference>
<organism evidence="8 9">
    <name type="scientific">Glaciecola punicea ACAM 611</name>
    <dbReference type="NCBI Taxonomy" id="1121923"/>
    <lineage>
        <taxon>Bacteria</taxon>
        <taxon>Pseudomonadati</taxon>
        <taxon>Pseudomonadota</taxon>
        <taxon>Gammaproteobacteria</taxon>
        <taxon>Alteromonadales</taxon>
        <taxon>Alteromonadaceae</taxon>
        <taxon>Glaciecola</taxon>
    </lineage>
</organism>
<comment type="subunit">
    <text evidence="7">Homodimer.</text>
</comment>
<dbReference type="GO" id="GO:0016226">
    <property type="term" value="P:iron-sulfur cluster assembly"/>
    <property type="evidence" value="ECO:0007669"/>
    <property type="project" value="InterPro"/>
</dbReference>
<gene>
    <name evidence="8" type="primary">mrp</name>
    <name evidence="8" type="ORF">GPUN_1137</name>
</gene>
<evidence type="ECO:0000256" key="6">
    <source>
        <dbReference type="ARBA" id="ARBA00024036"/>
    </source>
</evidence>
<dbReference type="Gene3D" id="3.40.50.300">
    <property type="entry name" value="P-loop containing nucleotide triphosphate hydrolases"/>
    <property type="match status" value="1"/>
</dbReference>